<evidence type="ECO:0000313" key="5">
    <source>
        <dbReference type="Proteomes" id="UP001458880"/>
    </source>
</evidence>
<evidence type="ECO:0000256" key="3">
    <source>
        <dbReference type="ARBA" id="ARBA00023778"/>
    </source>
</evidence>
<gene>
    <name evidence="4" type="ORF">QE152_g37301</name>
</gene>
<dbReference type="InterPro" id="IPR019734">
    <property type="entry name" value="TPR_rpt"/>
</dbReference>
<dbReference type="InterPro" id="IPR011990">
    <property type="entry name" value="TPR-like_helical_dom_sf"/>
</dbReference>
<dbReference type="GO" id="GO:0060271">
    <property type="term" value="P:cilium assembly"/>
    <property type="evidence" value="ECO:0007669"/>
    <property type="project" value="TreeGrafter"/>
</dbReference>
<dbReference type="SMART" id="SM00028">
    <property type="entry name" value="TPR"/>
    <property type="match status" value="2"/>
</dbReference>
<dbReference type="Gene3D" id="1.25.40.10">
    <property type="entry name" value="Tetratricopeptide repeat domain"/>
    <property type="match status" value="1"/>
</dbReference>
<organism evidence="4 5">
    <name type="scientific">Popillia japonica</name>
    <name type="common">Japanese beetle</name>
    <dbReference type="NCBI Taxonomy" id="7064"/>
    <lineage>
        <taxon>Eukaryota</taxon>
        <taxon>Metazoa</taxon>
        <taxon>Ecdysozoa</taxon>
        <taxon>Arthropoda</taxon>
        <taxon>Hexapoda</taxon>
        <taxon>Insecta</taxon>
        <taxon>Pterygota</taxon>
        <taxon>Neoptera</taxon>
        <taxon>Endopterygota</taxon>
        <taxon>Coleoptera</taxon>
        <taxon>Polyphaga</taxon>
        <taxon>Scarabaeiformia</taxon>
        <taxon>Scarabaeidae</taxon>
        <taxon>Rutelinae</taxon>
        <taxon>Popillia</taxon>
    </lineage>
</organism>
<sequence>MCFYSKQKYIAAITCLKRALWLSPLNARILLNLGMVHLSTQQPASAFNFLCAAVNLRPDAAVAFILLGCTLLLLEDPENALKAMRHACTLAQDQPIVILDTAVLCYKNGLTDETVELVMKFEQLIGKQNNETKPLENGISPILRFAWP</sequence>
<dbReference type="Proteomes" id="UP001458880">
    <property type="component" value="Unassembled WGS sequence"/>
</dbReference>
<name>A0AAW1IA83_POPJA</name>
<protein>
    <submittedName>
        <fullName evidence="4">Tetratricopeptide repeat</fullName>
    </submittedName>
</protein>
<proteinExistence type="inferred from homology"/>
<comment type="caution">
    <text evidence="4">The sequence shown here is derived from an EMBL/GenBank/DDBJ whole genome shotgun (WGS) entry which is preliminary data.</text>
</comment>
<reference evidence="4 5" key="1">
    <citation type="journal article" date="2024" name="BMC Genomics">
        <title>De novo assembly and annotation of Popillia japonica's genome with initial clues to its potential as an invasive pest.</title>
        <authorList>
            <person name="Cucini C."/>
            <person name="Boschi S."/>
            <person name="Funari R."/>
            <person name="Cardaioli E."/>
            <person name="Iannotti N."/>
            <person name="Marturano G."/>
            <person name="Paoli F."/>
            <person name="Bruttini M."/>
            <person name="Carapelli A."/>
            <person name="Frati F."/>
            <person name="Nardi F."/>
        </authorList>
    </citation>
    <scope>NUCLEOTIDE SEQUENCE [LARGE SCALE GENOMIC DNA]</scope>
    <source>
        <strain evidence="4">DMR45628</strain>
    </source>
</reference>
<dbReference type="EMBL" id="JASPKY010000716">
    <property type="protein sequence ID" value="KAK9686297.1"/>
    <property type="molecule type" value="Genomic_DNA"/>
</dbReference>
<evidence type="ECO:0000256" key="1">
    <source>
        <dbReference type="ARBA" id="ARBA00022737"/>
    </source>
</evidence>
<dbReference type="Pfam" id="PF13181">
    <property type="entry name" value="TPR_8"/>
    <property type="match status" value="1"/>
</dbReference>
<comment type="similarity">
    <text evidence="3">Belongs to the BBS4 family.</text>
</comment>
<dbReference type="Pfam" id="PF13414">
    <property type="entry name" value="TPR_11"/>
    <property type="match status" value="1"/>
</dbReference>
<accession>A0AAW1IA83</accession>
<dbReference type="GO" id="GO:0061512">
    <property type="term" value="P:protein localization to cilium"/>
    <property type="evidence" value="ECO:0007669"/>
    <property type="project" value="TreeGrafter"/>
</dbReference>
<evidence type="ECO:0000313" key="4">
    <source>
        <dbReference type="EMBL" id="KAK9686297.1"/>
    </source>
</evidence>
<dbReference type="SUPFAM" id="SSF48452">
    <property type="entry name" value="TPR-like"/>
    <property type="match status" value="1"/>
</dbReference>
<keyword evidence="1" id="KW-0677">Repeat</keyword>
<dbReference type="AlphaFoldDB" id="A0AAW1IA83"/>
<dbReference type="PANTHER" id="PTHR44186">
    <property type="match status" value="1"/>
</dbReference>
<dbReference type="GO" id="GO:0036064">
    <property type="term" value="C:ciliary basal body"/>
    <property type="evidence" value="ECO:0007669"/>
    <property type="project" value="TreeGrafter"/>
</dbReference>
<keyword evidence="5" id="KW-1185">Reference proteome</keyword>
<dbReference type="PANTHER" id="PTHR44186:SF1">
    <property type="entry name" value="BARDET-BIEDL SYNDROME 4 PROTEIN"/>
    <property type="match status" value="1"/>
</dbReference>
<evidence type="ECO:0000256" key="2">
    <source>
        <dbReference type="ARBA" id="ARBA00022803"/>
    </source>
</evidence>
<keyword evidence="2" id="KW-0802">TPR repeat</keyword>